<evidence type="ECO:0008006" key="3">
    <source>
        <dbReference type="Google" id="ProtNLM"/>
    </source>
</evidence>
<organism evidence="1 2">
    <name type="scientific">Pantoea ananatis (strain AJ13355)</name>
    <dbReference type="NCBI Taxonomy" id="932677"/>
    <lineage>
        <taxon>Bacteria</taxon>
        <taxon>Pseudomonadati</taxon>
        <taxon>Pseudomonadota</taxon>
        <taxon>Gammaproteobacteria</taxon>
        <taxon>Enterobacterales</taxon>
        <taxon>Erwiniaceae</taxon>
        <taxon>Pantoea</taxon>
    </lineage>
</organism>
<dbReference type="InterPro" id="IPR020251">
    <property type="entry name" value="Uncharacterised_YmjA"/>
</dbReference>
<dbReference type="eggNOG" id="ENOG5032SN7">
    <property type="taxonomic scope" value="Bacteria"/>
</dbReference>
<dbReference type="KEGG" id="paj:PAJ_0963"/>
<evidence type="ECO:0000313" key="2">
    <source>
        <dbReference type="Proteomes" id="UP000006690"/>
    </source>
</evidence>
<proteinExistence type="predicted"/>
<gene>
    <name evidence="1" type="primary">ymjA</name>
    <name evidence="1" type="ordered locus">PAJ_0963</name>
</gene>
<accession>A0A0H3KVH3</accession>
<dbReference type="Proteomes" id="UP000006690">
    <property type="component" value="Chromosome"/>
</dbReference>
<dbReference type="Pfam" id="PF10820">
    <property type="entry name" value="DUF2543"/>
    <property type="match status" value="1"/>
</dbReference>
<dbReference type="OrthoDB" id="6564072at2"/>
<dbReference type="RefSeq" id="WP_013025493.1">
    <property type="nucleotide sequence ID" value="NC_017531.2"/>
</dbReference>
<reference evidence="2" key="1">
    <citation type="journal article" date="2012" name="Appl. Microbiol. Biotechnol.">
        <title>The complete genome sequence of Pantoea ananatis AJ13355, an organism with great biotechnological potential.</title>
        <authorList>
            <person name="Hara Y."/>
            <person name="Kadotani N."/>
            <person name="Izui H."/>
            <person name="Katashkina J.I."/>
            <person name="Kuvaeva T.M."/>
            <person name="Andreeva I.G."/>
            <person name="Golubeva L.I."/>
            <person name="Malko D.B."/>
            <person name="Makeev V.J."/>
            <person name="Mashko S.V."/>
            <person name="Kozlov Y.I."/>
        </authorList>
    </citation>
    <scope>NUCLEOTIDE SEQUENCE [LARGE SCALE GENOMIC DNA]</scope>
    <source>
        <strain evidence="2">AJ13355</strain>
    </source>
</reference>
<dbReference type="EMBL" id="AP012032">
    <property type="protein sequence ID" value="BAK11043.1"/>
    <property type="molecule type" value="Genomic_DNA"/>
</dbReference>
<sequence>MNNEVSLKYYDIADEYSSETETPVSESERDALAHYFQLLIGRLMNNEEISEEAQKEMAVEAGINEQRIDEIATFLNQWGNED</sequence>
<name>A0A0H3KVH3_PANAA</name>
<evidence type="ECO:0000313" key="1">
    <source>
        <dbReference type="EMBL" id="BAK11043.1"/>
    </source>
</evidence>
<protein>
    <recommendedName>
        <fullName evidence="3">YmjA</fullName>
    </recommendedName>
</protein>
<dbReference type="GeneID" id="57268573"/>
<dbReference type="PATRIC" id="fig|553.3.peg.2635"/>
<dbReference type="HOGENOM" id="CLU_2568610_0_0_6"/>
<dbReference type="AlphaFoldDB" id="A0A0H3KVH3"/>